<organism evidence="11 13">
    <name type="scientific">Chitinophaga sancti</name>
    <dbReference type="NCBI Taxonomy" id="1004"/>
    <lineage>
        <taxon>Bacteria</taxon>
        <taxon>Pseudomonadati</taxon>
        <taxon>Bacteroidota</taxon>
        <taxon>Chitinophagia</taxon>
        <taxon>Chitinophagales</taxon>
        <taxon>Chitinophagaceae</taxon>
        <taxon>Chitinophaga</taxon>
    </lineage>
</organism>
<dbReference type="RefSeq" id="WP_072360519.1">
    <property type="nucleotide sequence ID" value="NZ_CP139972.1"/>
</dbReference>
<evidence type="ECO:0000313" key="13">
    <source>
        <dbReference type="Proteomes" id="UP000183788"/>
    </source>
</evidence>
<dbReference type="PANTHER" id="PTHR30413:SF8">
    <property type="entry name" value="TRANSPORT PERMEASE PROTEIN"/>
    <property type="match status" value="1"/>
</dbReference>
<dbReference type="EMBL" id="CP140154">
    <property type="protein sequence ID" value="WQG86640.1"/>
    <property type="molecule type" value="Genomic_DNA"/>
</dbReference>
<comment type="similarity">
    <text evidence="2 9">Belongs to the ABC-2 integral membrane protein family.</text>
</comment>
<dbReference type="Proteomes" id="UP001326715">
    <property type="component" value="Chromosome"/>
</dbReference>
<evidence type="ECO:0000256" key="7">
    <source>
        <dbReference type="ARBA" id="ARBA00022989"/>
    </source>
</evidence>
<dbReference type="InterPro" id="IPR013525">
    <property type="entry name" value="ABC2_TM"/>
</dbReference>
<name>A0A1K1Q8R3_9BACT</name>
<feature type="transmembrane region" description="Helical" evidence="9">
    <location>
        <begin position="249"/>
        <end position="270"/>
    </location>
</feature>
<feature type="transmembrane region" description="Helical" evidence="9">
    <location>
        <begin position="83"/>
        <end position="108"/>
    </location>
</feature>
<dbReference type="Pfam" id="PF01061">
    <property type="entry name" value="ABC2_membrane"/>
    <property type="match status" value="1"/>
</dbReference>
<evidence type="ECO:0000313" key="11">
    <source>
        <dbReference type="EMBL" id="SFW56124.1"/>
    </source>
</evidence>
<reference evidence="12 14" key="2">
    <citation type="submission" date="2023-11" db="EMBL/GenBank/DDBJ databases">
        <title>MicrobeMod: A computational toolkit for identifying prokaryotic methylation and restriction-modification with nanopore sequencing.</title>
        <authorList>
            <person name="Crits-Christoph A."/>
            <person name="Kang S.C."/>
            <person name="Lee H."/>
            <person name="Ostrov N."/>
        </authorList>
    </citation>
    <scope>NUCLEOTIDE SEQUENCE [LARGE SCALE GENOMIC DNA]</scope>
    <source>
        <strain evidence="12 14">ATCC 23090</strain>
    </source>
</reference>
<dbReference type="InterPro" id="IPR000412">
    <property type="entry name" value="ABC_2_transport"/>
</dbReference>
<keyword evidence="7 9" id="KW-1133">Transmembrane helix</keyword>
<dbReference type="Proteomes" id="UP000183788">
    <property type="component" value="Unassembled WGS sequence"/>
</dbReference>
<feature type="transmembrane region" description="Helical" evidence="9">
    <location>
        <begin position="47"/>
        <end position="68"/>
    </location>
</feature>
<evidence type="ECO:0000259" key="10">
    <source>
        <dbReference type="PROSITE" id="PS51012"/>
    </source>
</evidence>
<evidence type="ECO:0000256" key="5">
    <source>
        <dbReference type="ARBA" id="ARBA00022519"/>
    </source>
</evidence>
<feature type="domain" description="ABC transmembrane type-2" evidence="10">
    <location>
        <begin position="49"/>
        <end position="273"/>
    </location>
</feature>
<dbReference type="PANTHER" id="PTHR30413">
    <property type="entry name" value="INNER MEMBRANE TRANSPORT PERMEASE"/>
    <property type="match status" value="1"/>
</dbReference>
<keyword evidence="4 9" id="KW-1003">Cell membrane</keyword>
<evidence type="ECO:0000256" key="4">
    <source>
        <dbReference type="ARBA" id="ARBA00022475"/>
    </source>
</evidence>
<dbReference type="STRING" id="1004.SAMN05661012_02539"/>
<comment type="subcellular location">
    <subcellularLocation>
        <location evidence="1">Cell inner membrane</location>
        <topology evidence="1">Multi-pass membrane protein</topology>
    </subcellularLocation>
    <subcellularLocation>
        <location evidence="9">Cell membrane</location>
        <topology evidence="9">Multi-pass membrane protein</topology>
    </subcellularLocation>
</comment>
<keyword evidence="3 9" id="KW-0813">Transport</keyword>
<protein>
    <recommendedName>
        <fullName evidence="9">Transport permease protein</fullName>
    </recommendedName>
</protein>
<dbReference type="GO" id="GO:0015920">
    <property type="term" value="P:lipopolysaccharide transport"/>
    <property type="evidence" value="ECO:0007669"/>
    <property type="project" value="TreeGrafter"/>
</dbReference>
<feature type="transmembrane region" description="Helical" evidence="9">
    <location>
        <begin position="161"/>
        <end position="187"/>
    </location>
</feature>
<sequence>MKNNESWNWEINANTKWFDWNLRELVSYKDLLFRFVRRNLIASYQQTILGPFWVFIQPVLTTLVYYIIFGKVVKISTGGIPPVLFYLSGILFWSFFSDCLNGTMYTFLQNANIFNKVYFPRLVVPFSNVISHSIRICIQLLLFILLYLFHWVPGGVYGNYYILLTPLLLMLAAGFGLGAGLIISVLTAKYRDLDYALQFILRLFMFATPVVYPASIVPPQYQLIFWLNPLTVVIETFRAAYFSNEPVHYFRLAFCVTEVLVLLVVGITLFKKKELKIMDVV</sequence>
<keyword evidence="8 9" id="KW-0472">Membrane</keyword>
<keyword evidence="5" id="KW-0997">Cell inner membrane</keyword>
<gene>
    <name evidence="11" type="ORF">SAMN05661012_02539</name>
    <name evidence="12" type="ORF">SR876_17010</name>
</gene>
<comment type="caution">
    <text evidence="9">Lacks conserved residue(s) required for the propagation of feature annotation.</text>
</comment>
<evidence type="ECO:0000313" key="12">
    <source>
        <dbReference type="EMBL" id="WQG86640.1"/>
    </source>
</evidence>
<dbReference type="InterPro" id="IPR047817">
    <property type="entry name" value="ABC2_TM_bact-type"/>
</dbReference>
<dbReference type="AlphaFoldDB" id="A0A1K1Q8R3"/>
<evidence type="ECO:0000256" key="9">
    <source>
        <dbReference type="RuleBase" id="RU361157"/>
    </source>
</evidence>
<dbReference type="EMBL" id="FPIZ01000007">
    <property type="protein sequence ID" value="SFW56124.1"/>
    <property type="molecule type" value="Genomic_DNA"/>
</dbReference>
<dbReference type="PROSITE" id="PS51012">
    <property type="entry name" value="ABC_TM2"/>
    <property type="match status" value="1"/>
</dbReference>
<reference evidence="11 13" key="1">
    <citation type="submission" date="2016-11" db="EMBL/GenBank/DDBJ databases">
        <authorList>
            <person name="Jaros S."/>
            <person name="Januszkiewicz K."/>
            <person name="Wedrychowicz H."/>
        </authorList>
    </citation>
    <scope>NUCLEOTIDE SEQUENCE [LARGE SCALE GENOMIC DNA]</scope>
    <source>
        <strain evidence="11 13">DSM 784</strain>
    </source>
</reference>
<accession>A0A1K1Q8R3</accession>
<keyword evidence="6 9" id="KW-0812">Transmembrane</keyword>
<evidence type="ECO:0000256" key="3">
    <source>
        <dbReference type="ARBA" id="ARBA00022448"/>
    </source>
</evidence>
<dbReference type="PRINTS" id="PR00164">
    <property type="entry name" value="ABC2TRNSPORT"/>
</dbReference>
<evidence type="ECO:0000256" key="6">
    <source>
        <dbReference type="ARBA" id="ARBA00022692"/>
    </source>
</evidence>
<dbReference type="OrthoDB" id="9786910at2"/>
<evidence type="ECO:0000256" key="1">
    <source>
        <dbReference type="ARBA" id="ARBA00004429"/>
    </source>
</evidence>
<feature type="transmembrane region" description="Helical" evidence="9">
    <location>
        <begin position="199"/>
        <end position="217"/>
    </location>
</feature>
<evidence type="ECO:0000313" key="14">
    <source>
        <dbReference type="Proteomes" id="UP001326715"/>
    </source>
</evidence>
<evidence type="ECO:0000256" key="2">
    <source>
        <dbReference type="ARBA" id="ARBA00007783"/>
    </source>
</evidence>
<evidence type="ECO:0000256" key="8">
    <source>
        <dbReference type="ARBA" id="ARBA00023136"/>
    </source>
</evidence>
<dbReference type="GO" id="GO:0043190">
    <property type="term" value="C:ATP-binding cassette (ABC) transporter complex"/>
    <property type="evidence" value="ECO:0007669"/>
    <property type="project" value="InterPro"/>
</dbReference>
<keyword evidence="14" id="KW-1185">Reference proteome</keyword>
<proteinExistence type="inferred from homology"/>
<dbReference type="GO" id="GO:0140359">
    <property type="term" value="F:ABC-type transporter activity"/>
    <property type="evidence" value="ECO:0007669"/>
    <property type="project" value="InterPro"/>
</dbReference>